<dbReference type="GO" id="GO:0005524">
    <property type="term" value="F:ATP binding"/>
    <property type="evidence" value="ECO:0007669"/>
    <property type="project" value="UniProtKB-KW"/>
</dbReference>
<dbReference type="InterPro" id="IPR001412">
    <property type="entry name" value="aa-tRNA-synth_I_CS"/>
</dbReference>
<dbReference type="STRING" id="436010.A0A166SX83"/>
<organism evidence="19 20">
    <name type="scientific">Athelia psychrophila</name>
    <dbReference type="NCBI Taxonomy" id="1759441"/>
    <lineage>
        <taxon>Eukaryota</taxon>
        <taxon>Fungi</taxon>
        <taxon>Dikarya</taxon>
        <taxon>Basidiomycota</taxon>
        <taxon>Agaricomycotina</taxon>
        <taxon>Agaricomycetes</taxon>
        <taxon>Agaricomycetidae</taxon>
        <taxon>Atheliales</taxon>
        <taxon>Atheliaceae</taxon>
        <taxon>Athelia</taxon>
    </lineage>
</organism>
<feature type="compositionally biased region" description="Low complexity" evidence="15">
    <location>
        <begin position="45"/>
        <end position="56"/>
    </location>
</feature>
<dbReference type="InterPro" id="IPR014729">
    <property type="entry name" value="Rossmann-like_a/b/a_fold"/>
</dbReference>
<comment type="similarity">
    <text evidence="3 14">Belongs to the class-I aminoacyl-tRNA synthetase family.</text>
</comment>
<name>A0A166SX83_9AGAM</name>
<dbReference type="EC" id="6.1.1.9" evidence="4"/>
<dbReference type="PANTHER" id="PTHR11946:SF109">
    <property type="entry name" value="VALINE--TRNA LIGASE"/>
    <property type="match status" value="1"/>
</dbReference>
<feature type="compositionally biased region" description="Basic and acidic residues" evidence="15">
    <location>
        <begin position="57"/>
        <end position="71"/>
    </location>
</feature>
<feature type="domain" description="Methionyl/Valyl/Leucyl/Isoleucyl-tRNA synthetase anticodon-binding" evidence="17">
    <location>
        <begin position="773"/>
        <end position="921"/>
    </location>
</feature>
<keyword evidence="8 14" id="KW-0067">ATP-binding</keyword>
<dbReference type="CDD" id="cd00817">
    <property type="entry name" value="ValRS_core"/>
    <property type="match status" value="1"/>
</dbReference>
<evidence type="ECO:0000259" key="16">
    <source>
        <dbReference type="Pfam" id="PF00133"/>
    </source>
</evidence>
<feature type="domain" description="Valyl-tRNA synthetase tRNA-binding arm" evidence="18">
    <location>
        <begin position="985"/>
        <end position="1044"/>
    </location>
</feature>
<dbReference type="InterPro" id="IPR033705">
    <property type="entry name" value="Anticodon_Ia_Val"/>
</dbReference>
<dbReference type="HAMAP" id="MF_02004">
    <property type="entry name" value="Val_tRNA_synth_type1"/>
    <property type="match status" value="1"/>
</dbReference>
<dbReference type="GO" id="GO:0002161">
    <property type="term" value="F:aminoacyl-tRNA deacylase activity"/>
    <property type="evidence" value="ECO:0007669"/>
    <property type="project" value="InterPro"/>
</dbReference>
<dbReference type="CDD" id="cd07962">
    <property type="entry name" value="Anticodon_Ia_Val"/>
    <property type="match status" value="1"/>
</dbReference>
<dbReference type="InterPro" id="IPR009008">
    <property type="entry name" value="Val/Leu/Ile-tRNA-synth_edit"/>
</dbReference>
<dbReference type="PRINTS" id="PR00986">
    <property type="entry name" value="TRNASYNTHVAL"/>
</dbReference>
<protein>
    <recommendedName>
        <fullName evidence="12">Valine--tRNA ligase, mitochondrial</fullName>
        <ecNumber evidence="4">6.1.1.9</ecNumber>
    </recommendedName>
    <alternativeName>
        <fullName evidence="11">Valyl-tRNA synthetase</fullName>
    </alternativeName>
</protein>
<dbReference type="SUPFAM" id="SSF50677">
    <property type="entry name" value="ValRS/IleRS/LeuRS editing domain"/>
    <property type="match status" value="1"/>
</dbReference>
<dbReference type="InterPro" id="IPR002300">
    <property type="entry name" value="aa-tRNA-synth_Ia"/>
</dbReference>
<evidence type="ECO:0000313" key="20">
    <source>
        <dbReference type="Proteomes" id="UP000076532"/>
    </source>
</evidence>
<dbReference type="FunFam" id="3.40.50.620:FF:000020">
    <property type="entry name" value="Valine--tRNA ligase, mitochondrial"/>
    <property type="match status" value="1"/>
</dbReference>
<dbReference type="NCBIfam" id="NF004349">
    <property type="entry name" value="PRK05729.1"/>
    <property type="match status" value="1"/>
</dbReference>
<dbReference type="Pfam" id="PF10458">
    <property type="entry name" value="Val_tRNA-synt_C"/>
    <property type="match status" value="1"/>
</dbReference>
<keyword evidence="10 14" id="KW-0030">Aminoacyl-tRNA synthetase</keyword>
<evidence type="ECO:0000256" key="14">
    <source>
        <dbReference type="RuleBase" id="RU363035"/>
    </source>
</evidence>
<dbReference type="SUPFAM" id="SSF47323">
    <property type="entry name" value="Anticodon-binding domain of a subclass of class I aminoacyl-tRNA synthetases"/>
    <property type="match status" value="1"/>
</dbReference>
<dbReference type="FunFam" id="3.40.50.620:FF:000078">
    <property type="entry name" value="Valine--tRNA ligase, mitochondrial"/>
    <property type="match status" value="1"/>
</dbReference>
<dbReference type="Gene3D" id="1.10.730.10">
    <property type="entry name" value="Isoleucyl-tRNA Synthetase, Domain 1"/>
    <property type="match status" value="1"/>
</dbReference>
<evidence type="ECO:0000256" key="5">
    <source>
        <dbReference type="ARBA" id="ARBA00022490"/>
    </source>
</evidence>
<dbReference type="Gene3D" id="3.40.50.620">
    <property type="entry name" value="HUPs"/>
    <property type="match status" value="2"/>
</dbReference>
<dbReference type="GO" id="GO:0005739">
    <property type="term" value="C:mitochondrion"/>
    <property type="evidence" value="ECO:0007669"/>
    <property type="project" value="UniProtKB-SubCell"/>
</dbReference>
<dbReference type="Pfam" id="PF08264">
    <property type="entry name" value="Anticodon_1"/>
    <property type="match status" value="1"/>
</dbReference>
<evidence type="ECO:0000256" key="13">
    <source>
        <dbReference type="ARBA" id="ARBA00047552"/>
    </source>
</evidence>
<dbReference type="InterPro" id="IPR019499">
    <property type="entry name" value="Val-tRNA_synth_tRNA-bd"/>
</dbReference>
<dbReference type="PANTHER" id="PTHR11946">
    <property type="entry name" value="VALYL-TRNA SYNTHETASES"/>
    <property type="match status" value="1"/>
</dbReference>
<evidence type="ECO:0000259" key="17">
    <source>
        <dbReference type="Pfam" id="PF08264"/>
    </source>
</evidence>
<feature type="domain" description="Aminoacyl-tRNA synthetase class Ia" evidence="16">
    <location>
        <begin position="103"/>
        <end position="727"/>
    </location>
</feature>
<evidence type="ECO:0000256" key="9">
    <source>
        <dbReference type="ARBA" id="ARBA00022917"/>
    </source>
</evidence>
<dbReference type="FunFam" id="3.90.740.10:FF:000005">
    <property type="entry name" value="Valine--tRNA ligase, mitochondrial"/>
    <property type="match status" value="1"/>
</dbReference>
<dbReference type="OrthoDB" id="629407at2759"/>
<keyword evidence="9 14" id="KW-0648">Protein biosynthesis</keyword>
<keyword evidence="6 14" id="KW-0436">Ligase</keyword>
<evidence type="ECO:0000256" key="6">
    <source>
        <dbReference type="ARBA" id="ARBA00022598"/>
    </source>
</evidence>
<evidence type="ECO:0000256" key="11">
    <source>
        <dbReference type="ARBA" id="ARBA00029936"/>
    </source>
</evidence>
<evidence type="ECO:0000256" key="3">
    <source>
        <dbReference type="ARBA" id="ARBA00005594"/>
    </source>
</evidence>
<evidence type="ECO:0000256" key="1">
    <source>
        <dbReference type="ARBA" id="ARBA00004173"/>
    </source>
</evidence>
<proteinExistence type="inferred from homology"/>
<keyword evidence="7 14" id="KW-0547">Nucleotide-binding</keyword>
<evidence type="ECO:0000256" key="10">
    <source>
        <dbReference type="ARBA" id="ARBA00023146"/>
    </source>
</evidence>
<evidence type="ECO:0000259" key="18">
    <source>
        <dbReference type="Pfam" id="PF10458"/>
    </source>
</evidence>
<dbReference type="AlphaFoldDB" id="A0A166SX83"/>
<reference evidence="19 20" key="1">
    <citation type="journal article" date="2016" name="Mol. Biol. Evol.">
        <title>Comparative Genomics of Early-Diverging Mushroom-Forming Fungi Provides Insights into the Origins of Lignocellulose Decay Capabilities.</title>
        <authorList>
            <person name="Nagy L.G."/>
            <person name="Riley R."/>
            <person name="Tritt A."/>
            <person name="Adam C."/>
            <person name="Daum C."/>
            <person name="Floudas D."/>
            <person name="Sun H."/>
            <person name="Yadav J.S."/>
            <person name="Pangilinan J."/>
            <person name="Larsson K.H."/>
            <person name="Matsuura K."/>
            <person name="Barry K."/>
            <person name="Labutti K."/>
            <person name="Kuo R."/>
            <person name="Ohm R.A."/>
            <person name="Bhattacharya S.S."/>
            <person name="Shirouzu T."/>
            <person name="Yoshinaga Y."/>
            <person name="Martin F.M."/>
            <person name="Grigoriev I.V."/>
            <person name="Hibbett D.S."/>
        </authorList>
    </citation>
    <scope>NUCLEOTIDE SEQUENCE [LARGE SCALE GENOMIC DNA]</scope>
    <source>
        <strain evidence="19 20">CBS 109695</strain>
    </source>
</reference>
<accession>A0A166SX83</accession>
<dbReference type="NCBIfam" id="TIGR00422">
    <property type="entry name" value="valS"/>
    <property type="match status" value="1"/>
</dbReference>
<dbReference type="GO" id="GO:0005829">
    <property type="term" value="C:cytosol"/>
    <property type="evidence" value="ECO:0007669"/>
    <property type="project" value="TreeGrafter"/>
</dbReference>
<keyword evidence="20" id="KW-1185">Reference proteome</keyword>
<dbReference type="InterPro" id="IPR009080">
    <property type="entry name" value="tRNAsynth_Ia_anticodon-bd"/>
</dbReference>
<comment type="catalytic activity">
    <reaction evidence="13">
        <text>tRNA(Val) + L-valine + ATP = L-valyl-tRNA(Val) + AMP + diphosphate</text>
        <dbReference type="Rhea" id="RHEA:10704"/>
        <dbReference type="Rhea" id="RHEA-COMP:9672"/>
        <dbReference type="Rhea" id="RHEA-COMP:9708"/>
        <dbReference type="ChEBI" id="CHEBI:30616"/>
        <dbReference type="ChEBI" id="CHEBI:33019"/>
        <dbReference type="ChEBI" id="CHEBI:57762"/>
        <dbReference type="ChEBI" id="CHEBI:78442"/>
        <dbReference type="ChEBI" id="CHEBI:78537"/>
        <dbReference type="ChEBI" id="CHEBI:456215"/>
        <dbReference type="EC" id="6.1.1.9"/>
    </reaction>
</comment>
<evidence type="ECO:0000256" key="4">
    <source>
        <dbReference type="ARBA" id="ARBA00013169"/>
    </source>
</evidence>
<comment type="subcellular location">
    <subcellularLocation>
        <location evidence="2">Cytoplasm</location>
    </subcellularLocation>
    <subcellularLocation>
        <location evidence="1">Mitochondrion</location>
    </subcellularLocation>
</comment>
<dbReference type="GO" id="GO:0004832">
    <property type="term" value="F:valine-tRNA ligase activity"/>
    <property type="evidence" value="ECO:0007669"/>
    <property type="project" value="UniProtKB-EC"/>
</dbReference>
<dbReference type="SUPFAM" id="SSF52374">
    <property type="entry name" value="Nucleotidylyl transferase"/>
    <property type="match status" value="1"/>
</dbReference>
<evidence type="ECO:0000256" key="12">
    <source>
        <dbReference type="ARBA" id="ARBA00040837"/>
    </source>
</evidence>
<evidence type="ECO:0000256" key="7">
    <source>
        <dbReference type="ARBA" id="ARBA00022741"/>
    </source>
</evidence>
<dbReference type="Proteomes" id="UP000076532">
    <property type="component" value="Unassembled WGS sequence"/>
</dbReference>
<evidence type="ECO:0000256" key="2">
    <source>
        <dbReference type="ARBA" id="ARBA00004496"/>
    </source>
</evidence>
<dbReference type="Pfam" id="PF00133">
    <property type="entry name" value="tRNA-synt_1"/>
    <property type="match status" value="1"/>
</dbReference>
<dbReference type="InterPro" id="IPR013155">
    <property type="entry name" value="M/V/L/I-tRNA-synth_anticd-bd"/>
</dbReference>
<evidence type="ECO:0000313" key="19">
    <source>
        <dbReference type="EMBL" id="KZP29937.1"/>
    </source>
</evidence>
<feature type="compositionally biased region" description="Basic and acidic residues" evidence="15">
    <location>
        <begin position="21"/>
        <end position="44"/>
    </location>
</feature>
<evidence type="ECO:0000256" key="8">
    <source>
        <dbReference type="ARBA" id="ARBA00022840"/>
    </source>
</evidence>
<dbReference type="GO" id="GO:0006438">
    <property type="term" value="P:valyl-tRNA aminoacylation"/>
    <property type="evidence" value="ECO:0007669"/>
    <property type="project" value="InterPro"/>
</dbReference>
<gene>
    <name evidence="19" type="ORF">FIBSPDRAFT_946441</name>
</gene>
<dbReference type="FunFam" id="1.10.730.10:FF:000009">
    <property type="entry name" value="Valine--tRNA ligase, mitochondrial"/>
    <property type="match status" value="1"/>
</dbReference>
<keyword evidence="5" id="KW-0963">Cytoplasm</keyword>
<evidence type="ECO:0000256" key="15">
    <source>
        <dbReference type="SAM" id="MobiDB-lite"/>
    </source>
</evidence>
<dbReference type="PROSITE" id="PS00178">
    <property type="entry name" value="AA_TRNA_LIGASE_I"/>
    <property type="match status" value="1"/>
</dbReference>
<sequence length="1053" mass="118782">MASSAPQVPPAAPLAEGAGIDQRDPNSKSAAKKEAKRLEKEAKAAAKVSKAPVAPAGEKKVKEVKEKKEAEPEFVNTTPSGQKKDLSQKMGDGYNPIAVEAAWYDWWDAQGFFRPQMTPEGTPKPEGTFVMPFPPPNVTGSLHIGHALTVAIQDALVRWNRMLGKTTLFVPGFDHAGISTQSVVEKRLMKSTGKTRHDLGREKFIETVYDWKNEYQARITNQMRRLGGSFDWERTQFTMNPMLSKAVIENFCRLHEDGVLYRANRLVNWCVQLNTTISNLEVEQKQLTGRTMLNVPGYDIKEKFEFGAITSFAYPIEGTDEKIIVATTRPETMLGDTAVAVHPEDPRYKHLHGKFVLHPFVTRRIPIITDDIAVDMEFGTGAVKITPAHDQNDYEVGKRHNLEFINIMNDDGTYNESAGETYKGMKRFHVRVAVVKALKDAGLYVETKDNPMQIPICEKSKDIIEPILKPQWWVDCKPLAAEAVKRTRAGELDIQPKTSEAEWYRWMDNIQDWCISRQLWWGHRCPAYFVRIEGETQDVNDGKHWVVGRTLEEATERATKLANGAAFILEQDQDVLDTWFSSALWPFSLMGWPDETADMKNFYPSSVLETGWDILFFWVARMVMLGVKLTGQVPFKEVYCHAMIRDAHGRKMSKSLGNVIDPLDVIQGLSLEALHQKLHEGNLDEKEIVKATAGQKKDYPKGMPQCGTDALRFALCAYSGGGRDINLEILRVEGYRKFCNKIFNATKFAMLKFDEEFVPTPTAKPTGKESLVEKWILHKLNIAAQDVNKHMAERNFMQVTTDVYNFWLYELCDVYIEAMKPMTDESADPAARKSAQQTLYTCLDHGLRLLHPIMPFVTEELWQRLQRRPNDSTPSIMVASFPVHDADSVFSDADKEFDLVFLALKTARSLSASYGLQTDIQLFIHVQTDQEEALFQLQTPTIVALTKGCKSAKVVRDAQAIPAGCGSTVLSPTVFVHVLVRGLVDLDNEIAKCDKKIGLAQMTLTKLQKVISQPNYTETIPANVQEANEEKRKTLEAELTTLEASKEMFTKLK</sequence>
<feature type="region of interest" description="Disordered" evidence="15">
    <location>
        <begin position="1"/>
        <end position="89"/>
    </location>
</feature>
<dbReference type="InterPro" id="IPR037118">
    <property type="entry name" value="Val-tRNA_synth_C_sf"/>
</dbReference>
<dbReference type="EMBL" id="KV417496">
    <property type="protein sequence ID" value="KZP29937.1"/>
    <property type="molecule type" value="Genomic_DNA"/>
</dbReference>
<dbReference type="InterPro" id="IPR002303">
    <property type="entry name" value="Valyl-tRNA_ligase"/>
</dbReference>
<dbReference type="Gene3D" id="3.90.740.10">
    <property type="entry name" value="Valyl/Leucyl/Isoleucyl-tRNA synthetase, editing domain"/>
    <property type="match status" value="1"/>
</dbReference>
<dbReference type="Gene3D" id="1.10.287.380">
    <property type="entry name" value="Valyl-tRNA synthetase, C-terminal domain"/>
    <property type="match status" value="1"/>
</dbReference>